<feature type="transmembrane region" description="Helical" evidence="3">
    <location>
        <begin position="26"/>
        <end position="46"/>
    </location>
</feature>
<keyword evidence="2" id="KW-0175">Coiled coil</keyword>
<evidence type="ECO:0000256" key="2">
    <source>
        <dbReference type="SAM" id="Coils"/>
    </source>
</evidence>
<sequence>MIMNMTTPPTDSSSNKLSKSPMRKRMIIMLASVGILMGLIIAFNVFKGIMIKKYIAGAGIPPQTVTSIQAESLLWQPQLTTVGNVRAFRGVELGTEVTGLVKEVFVKSGQEVKKGDLLIELSQDADRAQLQALQAQAELARVISERDKAQLAINAISKNAYDSSQADYKAKLAQVAQQTALVEKKNLRAPFSGKVGIVSINPGQYINTGEKLFTIQTVDPVYIDFTMAQTTSENIKVGQVVHVKAEGINQDFSGKITAISPKVDSNSRNIQIEALVTNANKKLLPGMFTNVKIESGEKVKYITIPNTSIAYNPYGAMVYVVKRAEEPTSDSAKDKGTADSAPKLVAQQILVTTGPTRGDQVAILTGLAVGDEVVTSGQLKLNTGTPLIINNSVIPANNINPTPQEK</sequence>
<keyword evidence="3" id="KW-1133">Transmembrane helix</keyword>
<evidence type="ECO:0000259" key="5">
    <source>
        <dbReference type="Pfam" id="PF25954"/>
    </source>
</evidence>
<dbReference type="Gene3D" id="1.10.287.470">
    <property type="entry name" value="Helix hairpin bin"/>
    <property type="match status" value="1"/>
</dbReference>
<organism evidence="6 7">
    <name type="scientific">Polynucleobacter kasalickyi</name>
    <dbReference type="NCBI Taxonomy" id="1938817"/>
    <lineage>
        <taxon>Bacteria</taxon>
        <taxon>Pseudomonadati</taxon>
        <taxon>Pseudomonadota</taxon>
        <taxon>Betaproteobacteria</taxon>
        <taxon>Burkholderiales</taxon>
        <taxon>Burkholderiaceae</taxon>
        <taxon>Polynucleobacter</taxon>
    </lineage>
</organism>
<feature type="domain" description="Multidrug resistance protein MdtA-like barrel-sandwich hybrid" evidence="4">
    <location>
        <begin position="90"/>
        <end position="215"/>
    </location>
</feature>
<dbReference type="EMBL" id="FWXJ01000001">
    <property type="protein sequence ID" value="SMC30284.1"/>
    <property type="molecule type" value="Genomic_DNA"/>
</dbReference>
<gene>
    <name evidence="6" type="ORF">SAMN06296008_101131</name>
</gene>
<evidence type="ECO:0000256" key="3">
    <source>
        <dbReference type="SAM" id="Phobius"/>
    </source>
</evidence>
<evidence type="ECO:0000256" key="1">
    <source>
        <dbReference type="ARBA" id="ARBA00009477"/>
    </source>
</evidence>
<dbReference type="Pfam" id="PF25954">
    <property type="entry name" value="Beta-barrel_RND_2"/>
    <property type="match status" value="1"/>
</dbReference>
<keyword evidence="3" id="KW-0812">Transmembrane</keyword>
<dbReference type="PANTHER" id="PTHR30469">
    <property type="entry name" value="MULTIDRUG RESISTANCE PROTEIN MDTA"/>
    <property type="match status" value="1"/>
</dbReference>
<dbReference type="InterPro" id="IPR058625">
    <property type="entry name" value="MdtA-like_BSH"/>
</dbReference>
<dbReference type="PANTHER" id="PTHR30469:SF11">
    <property type="entry name" value="BLL4320 PROTEIN"/>
    <property type="match status" value="1"/>
</dbReference>
<dbReference type="Gene3D" id="2.40.420.20">
    <property type="match status" value="1"/>
</dbReference>
<evidence type="ECO:0000313" key="6">
    <source>
        <dbReference type="EMBL" id="SMC30284.1"/>
    </source>
</evidence>
<dbReference type="GO" id="GO:0015562">
    <property type="term" value="F:efflux transmembrane transporter activity"/>
    <property type="evidence" value="ECO:0007669"/>
    <property type="project" value="TreeGrafter"/>
</dbReference>
<comment type="similarity">
    <text evidence="1">Belongs to the membrane fusion protein (MFP) (TC 8.A.1) family.</text>
</comment>
<accession>A0A1W1Y2D1</accession>
<feature type="coiled-coil region" evidence="2">
    <location>
        <begin position="118"/>
        <end position="145"/>
    </location>
</feature>
<dbReference type="Proteomes" id="UP000192708">
    <property type="component" value="Unassembled WGS sequence"/>
</dbReference>
<dbReference type="FunFam" id="2.40.30.170:FF:000010">
    <property type="entry name" value="Efflux RND transporter periplasmic adaptor subunit"/>
    <property type="match status" value="1"/>
</dbReference>
<dbReference type="GO" id="GO:1990281">
    <property type="term" value="C:efflux pump complex"/>
    <property type="evidence" value="ECO:0007669"/>
    <property type="project" value="TreeGrafter"/>
</dbReference>
<feature type="domain" description="CusB-like beta-barrel" evidence="5">
    <location>
        <begin position="221"/>
        <end position="295"/>
    </location>
</feature>
<dbReference type="NCBIfam" id="TIGR01730">
    <property type="entry name" value="RND_mfp"/>
    <property type="match status" value="1"/>
</dbReference>
<dbReference type="InterPro" id="IPR006143">
    <property type="entry name" value="RND_pump_MFP"/>
</dbReference>
<dbReference type="InterPro" id="IPR058792">
    <property type="entry name" value="Beta-barrel_RND_2"/>
</dbReference>
<keyword evidence="7" id="KW-1185">Reference proteome</keyword>
<reference evidence="6 7" key="1">
    <citation type="submission" date="2017-04" db="EMBL/GenBank/DDBJ databases">
        <authorList>
            <person name="Afonso C.L."/>
            <person name="Miller P.J."/>
            <person name="Scott M.A."/>
            <person name="Spackman E."/>
            <person name="Goraichik I."/>
            <person name="Dimitrov K.M."/>
            <person name="Suarez D.L."/>
            <person name="Swayne D.E."/>
        </authorList>
    </citation>
    <scope>NUCLEOTIDE SEQUENCE [LARGE SCALE GENOMIC DNA]</scope>
    <source>
        <strain evidence="6 7">VK13</strain>
    </source>
</reference>
<dbReference type="SUPFAM" id="SSF111369">
    <property type="entry name" value="HlyD-like secretion proteins"/>
    <property type="match status" value="1"/>
</dbReference>
<keyword evidence="3" id="KW-0472">Membrane</keyword>
<evidence type="ECO:0000313" key="7">
    <source>
        <dbReference type="Proteomes" id="UP000192708"/>
    </source>
</evidence>
<dbReference type="Gene3D" id="2.40.50.100">
    <property type="match status" value="1"/>
</dbReference>
<protein>
    <submittedName>
        <fullName evidence="6">Membrane fusion protein, multidrug efflux system</fullName>
    </submittedName>
</protein>
<name>A0A1W1Y2D1_9BURK</name>
<dbReference type="Pfam" id="PF25917">
    <property type="entry name" value="BSH_RND"/>
    <property type="match status" value="1"/>
</dbReference>
<proteinExistence type="inferred from homology"/>
<dbReference type="Gene3D" id="2.40.30.170">
    <property type="match status" value="1"/>
</dbReference>
<dbReference type="AlphaFoldDB" id="A0A1W1Y2D1"/>
<dbReference type="STRING" id="1938817.SAMN06296008_101131"/>
<evidence type="ECO:0000259" key="4">
    <source>
        <dbReference type="Pfam" id="PF25917"/>
    </source>
</evidence>